<accession>A0ABV4XJQ8</accession>
<dbReference type="RefSeq" id="WP_413261622.1">
    <property type="nucleotide sequence ID" value="NZ_JBHFNR010000019.1"/>
</dbReference>
<comment type="caution">
    <text evidence="2">The sequence shown here is derived from an EMBL/GenBank/DDBJ whole genome shotgun (WGS) entry which is preliminary data.</text>
</comment>
<proteinExistence type="predicted"/>
<evidence type="ECO:0000256" key="1">
    <source>
        <dbReference type="SAM" id="MobiDB-lite"/>
    </source>
</evidence>
<evidence type="ECO:0000313" key="2">
    <source>
        <dbReference type="EMBL" id="MFB2891945.1"/>
    </source>
</evidence>
<feature type="compositionally biased region" description="Polar residues" evidence="1">
    <location>
        <begin position="275"/>
        <end position="285"/>
    </location>
</feature>
<feature type="region of interest" description="Disordered" evidence="1">
    <location>
        <begin position="275"/>
        <end position="304"/>
    </location>
</feature>
<keyword evidence="3" id="KW-1185">Reference proteome</keyword>
<reference evidence="2 3" key="1">
    <citation type="submission" date="2024-09" db="EMBL/GenBank/DDBJ databases">
        <title>Floridaenema gen nov. (Aerosakkonemataceae, Aerosakkonematales ord. nov., Cyanobacteria) from benthic tropical and subtropical fresh waters, with the description of four new species.</title>
        <authorList>
            <person name="Moretto J.A."/>
            <person name="Berthold D.E."/>
            <person name="Lefler F.W."/>
            <person name="Huang I.-S."/>
            <person name="Laughinghouse H. IV."/>
        </authorList>
    </citation>
    <scope>NUCLEOTIDE SEQUENCE [LARGE SCALE GENOMIC DNA]</scope>
    <source>
        <strain evidence="2 3">BLCC-F50</strain>
    </source>
</reference>
<dbReference type="EMBL" id="JBHFNR010000019">
    <property type="protein sequence ID" value="MFB2891945.1"/>
    <property type="molecule type" value="Genomic_DNA"/>
</dbReference>
<sequence>MQPQLVELDLTDLLNNPDQKQLVNALKKLAGESWYFQELNKRSFHNPKGYVSYTSLLTEMAFNLISADNVPIAAMDYTTLNGSILLREIVENCATTFPCYWLNSNLLSAFLKTDLPDVMGMKRSHQYGTIFFPSGMIKSPDGYSVNWIIFAHRLKDEVSTIQLQKPQRIFNTYPEDMLQIFTAVGDATLYFSGCSLERTNEKKLPYRESSLSGSEEEFINKLLSIAIQCLLWLQIYTPKESTPSGVGFKSFSTSSNRAQNPRWIGWNYQPKTATIPEKTNNSFTHPNRKSPVQHERRGHWRSQRVGAGRSHIKTIWIEPHLVGQKYVET</sequence>
<evidence type="ECO:0000313" key="3">
    <source>
        <dbReference type="Proteomes" id="UP001576784"/>
    </source>
</evidence>
<name>A0ABV4XJQ8_9CYAN</name>
<dbReference type="Proteomes" id="UP001576784">
    <property type="component" value="Unassembled WGS sequence"/>
</dbReference>
<dbReference type="Pfam" id="PF26125">
    <property type="entry name" value="AcrVA2-like"/>
    <property type="match status" value="1"/>
</dbReference>
<gene>
    <name evidence="2" type="ORF">ACE1CI_03260</name>
</gene>
<organism evidence="2 3">
    <name type="scientific">Floridaenema flaviceps BLCC-F50</name>
    <dbReference type="NCBI Taxonomy" id="3153642"/>
    <lineage>
        <taxon>Bacteria</taxon>
        <taxon>Bacillati</taxon>
        <taxon>Cyanobacteriota</taxon>
        <taxon>Cyanophyceae</taxon>
        <taxon>Oscillatoriophycideae</taxon>
        <taxon>Aerosakkonematales</taxon>
        <taxon>Aerosakkonemataceae</taxon>
        <taxon>Floridanema</taxon>
        <taxon>Floridanema flaviceps</taxon>
    </lineage>
</organism>
<dbReference type="InterPro" id="IPR058915">
    <property type="entry name" value="AcrVA2-like"/>
</dbReference>
<protein>
    <submittedName>
        <fullName evidence="2">Uncharacterized protein</fullName>
    </submittedName>
</protein>